<dbReference type="PROSITE" id="PS51257">
    <property type="entry name" value="PROKAR_LIPOPROTEIN"/>
    <property type="match status" value="1"/>
</dbReference>
<accession>A0A927JF44</accession>
<name>A0A927JF44_9ACTN</name>
<evidence type="ECO:0000256" key="1">
    <source>
        <dbReference type="SAM" id="MobiDB-lite"/>
    </source>
</evidence>
<evidence type="ECO:0000313" key="4">
    <source>
        <dbReference type="Proteomes" id="UP000642993"/>
    </source>
</evidence>
<evidence type="ECO:0000259" key="2">
    <source>
        <dbReference type="Pfam" id="PF07995"/>
    </source>
</evidence>
<dbReference type="Proteomes" id="UP000642993">
    <property type="component" value="Unassembled WGS sequence"/>
</dbReference>
<keyword evidence="4" id="KW-1185">Reference proteome</keyword>
<dbReference type="AlphaFoldDB" id="A0A927JF44"/>
<dbReference type="RefSeq" id="WP_192040019.1">
    <property type="nucleotide sequence ID" value="NZ_JACYWE010000009.1"/>
</dbReference>
<feature type="region of interest" description="Disordered" evidence="1">
    <location>
        <begin position="35"/>
        <end position="74"/>
    </location>
</feature>
<reference evidence="3" key="1">
    <citation type="submission" date="2020-09" db="EMBL/GenBank/DDBJ databases">
        <title>Hoyosella lacisalsi sp. nov., a halotolerant actinobacterium isolated from soil of Lake Gudzhirganskoe.</title>
        <authorList>
            <person name="Yang Q."/>
            <person name="Guo P.Y."/>
            <person name="Liu S.W."/>
            <person name="Li F.N."/>
            <person name="Sun C.H."/>
        </authorList>
    </citation>
    <scope>NUCLEOTIDE SEQUENCE</scope>
    <source>
        <strain evidence="3">G463</strain>
    </source>
</reference>
<feature type="domain" description="Glucose/Sorbosone dehydrogenase" evidence="2">
    <location>
        <begin position="88"/>
        <end position="267"/>
    </location>
</feature>
<protein>
    <submittedName>
        <fullName evidence="3">PQQ-dependent sugar dehydrogenase</fullName>
    </submittedName>
</protein>
<dbReference type="EMBL" id="JACYWE010000009">
    <property type="protein sequence ID" value="MBD8507552.1"/>
    <property type="molecule type" value="Genomic_DNA"/>
</dbReference>
<organism evidence="3 4">
    <name type="scientific">Lolliginicoccus lacisalsi</name>
    <dbReference type="NCBI Taxonomy" id="2742202"/>
    <lineage>
        <taxon>Bacteria</taxon>
        <taxon>Bacillati</taxon>
        <taxon>Actinomycetota</taxon>
        <taxon>Actinomycetes</taxon>
        <taxon>Mycobacteriales</taxon>
        <taxon>Hoyosellaceae</taxon>
        <taxon>Lolliginicoccus</taxon>
    </lineage>
</organism>
<dbReference type="InterPro" id="IPR011042">
    <property type="entry name" value="6-blade_b-propeller_TolB-like"/>
</dbReference>
<sequence>MAESSSRRRPRAIVVATLLASTVLAAGCARFDERATTPFEPEPTDGGFAHIRPAEPTEEPRDDEANEELGPCDDPDPAVIATCLEPVTGIAVLPSGEAALAAERATGRIMEVAPDLDPVEFLRIDVEASGGGGLLDIALSPAFGEDRLLYALITTPSDNRVVRIAPGDVAKPLLTGLPRGASGNAGALAFAPDGSLLVRTADGGNPASATNPASLGGKVLRLGSLNPNSSIPPEIVAAGARGTGGICPDPGTGTIYLTERTPGGDQLLEVLGDGSLRPLWSWQGSEGASECAVVGTDIAVVLTDTEAVAFLTRDEDTGLISGDPVRAAEGRFGKLHGAAVGLAGEIWSGTINKDIGEPVETDDRVVLIPSGSGGGVGPD</sequence>
<dbReference type="InterPro" id="IPR011041">
    <property type="entry name" value="Quinoprot_gluc/sorb_DH_b-prop"/>
</dbReference>
<dbReference type="Pfam" id="PF07995">
    <property type="entry name" value="GSDH"/>
    <property type="match status" value="1"/>
</dbReference>
<evidence type="ECO:0000313" key="3">
    <source>
        <dbReference type="EMBL" id="MBD8507552.1"/>
    </source>
</evidence>
<dbReference type="Gene3D" id="2.120.10.30">
    <property type="entry name" value="TolB, C-terminal domain"/>
    <property type="match status" value="1"/>
</dbReference>
<dbReference type="InterPro" id="IPR012938">
    <property type="entry name" value="Glc/Sorbosone_DH"/>
</dbReference>
<feature type="compositionally biased region" description="Acidic residues" evidence="1">
    <location>
        <begin position="60"/>
        <end position="74"/>
    </location>
</feature>
<gene>
    <name evidence="3" type="ORF">HT102_13770</name>
</gene>
<proteinExistence type="predicted"/>
<dbReference type="PANTHER" id="PTHR19328">
    <property type="entry name" value="HEDGEHOG-INTERACTING PROTEIN"/>
    <property type="match status" value="1"/>
</dbReference>
<dbReference type="PANTHER" id="PTHR19328:SF13">
    <property type="entry name" value="HIPL1 PROTEIN"/>
    <property type="match status" value="1"/>
</dbReference>
<comment type="caution">
    <text evidence="3">The sequence shown here is derived from an EMBL/GenBank/DDBJ whole genome shotgun (WGS) entry which is preliminary data.</text>
</comment>
<dbReference type="SUPFAM" id="SSF50952">
    <property type="entry name" value="Soluble quinoprotein glucose dehydrogenase"/>
    <property type="match status" value="1"/>
</dbReference>